<keyword evidence="3" id="KW-0804">Transcription</keyword>
<organism evidence="5 6">
    <name type="scientific">Methanolobus halotolerans</name>
    <dbReference type="NCBI Taxonomy" id="2052935"/>
    <lineage>
        <taxon>Archaea</taxon>
        <taxon>Methanobacteriati</taxon>
        <taxon>Methanobacteriota</taxon>
        <taxon>Stenosarchaea group</taxon>
        <taxon>Methanomicrobia</taxon>
        <taxon>Methanosarcinales</taxon>
        <taxon>Methanosarcinaceae</taxon>
        <taxon>Methanolobus</taxon>
    </lineage>
</organism>
<dbReference type="SUPFAM" id="SSF46785">
    <property type="entry name" value="Winged helix' DNA-binding domain"/>
    <property type="match status" value="1"/>
</dbReference>
<dbReference type="Gene3D" id="1.10.10.10">
    <property type="entry name" value="Winged helix-like DNA-binding domain superfamily/Winged helix DNA-binding domain"/>
    <property type="match status" value="1"/>
</dbReference>
<comment type="caution">
    <text evidence="5">The sequence shown here is derived from an EMBL/GenBank/DDBJ whole genome shotgun (WGS) entry which is preliminary data.</text>
</comment>
<keyword evidence="6" id="KW-1185">Reference proteome</keyword>
<dbReference type="GO" id="GO:0003677">
    <property type="term" value="F:DNA binding"/>
    <property type="evidence" value="ECO:0007669"/>
    <property type="project" value="UniProtKB-KW"/>
</dbReference>
<dbReference type="InterPro" id="IPR001845">
    <property type="entry name" value="HTH_ArsR_DNA-bd_dom"/>
</dbReference>
<dbReference type="InterPro" id="IPR036390">
    <property type="entry name" value="WH_DNA-bd_sf"/>
</dbReference>
<keyword evidence="1" id="KW-0805">Transcription regulation</keyword>
<sequence>MKIPAQVAKEIELIGGMDKIVEKLPDEDKIIRQSKKYDALSSPLRLKILYLLSVQPLCACVIQKITKTSPSKLSYHFSVLAENNMIEGSREASWITYSLTELGKEYIFTKS</sequence>
<dbReference type="InterPro" id="IPR036388">
    <property type="entry name" value="WH-like_DNA-bd_sf"/>
</dbReference>
<dbReference type="AlphaFoldDB" id="A0A4E0QSN7"/>
<gene>
    <name evidence="5" type="ORF">CUN85_03955</name>
</gene>
<dbReference type="PROSITE" id="PS50987">
    <property type="entry name" value="HTH_ARSR_2"/>
    <property type="match status" value="1"/>
</dbReference>
<protein>
    <submittedName>
        <fullName evidence="5">ArsR family transcriptional regulator</fullName>
    </submittedName>
</protein>
<dbReference type="PANTHER" id="PTHR43132:SF2">
    <property type="entry name" value="ARSENICAL RESISTANCE OPERON REPRESSOR ARSR-RELATED"/>
    <property type="match status" value="1"/>
</dbReference>
<dbReference type="InterPro" id="IPR051011">
    <property type="entry name" value="Metal_resp_trans_reg"/>
</dbReference>
<dbReference type="Proteomes" id="UP000297295">
    <property type="component" value="Unassembled WGS sequence"/>
</dbReference>
<keyword evidence="2" id="KW-0238">DNA-binding</keyword>
<name>A0A4E0QSN7_9EURY</name>
<dbReference type="PRINTS" id="PR00778">
    <property type="entry name" value="HTHARSR"/>
</dbReference>
<accession>A0A4E0QSN7</accession>
<reference evidence="5 6" key="1">
    <citation type="submission" date="2017-11" db="EMBL/GenBank/DDBJ databases">
        <title>Isolation and Characterization of Methanogenic Archaea from Saline Meromictic Lake at Siberia.</title>
        <authorList>
            <person name="Shen Y."/>
            <person name="Huang H.-H."/>
            <person name="Lai M.-C."/>
            <person name="Chen S.-C."/>
        </authorList>
    </citation>
    <scope>NUCLEOTIDE SEQUENCE [LARGE SCALE GENOMIC DNA]</scope>
    <source>
        <strain evidence="5 6">SY-01</strain>
    </source>
</reference>
<feature type="domain" description="HTH arsR-type" evidence="4">
    <location>
        <begin position="25"/>
        <end position="111"/>
    </location>
</feature>
<evidence type="ECO:0000256" key="3">
    <source>
        <dbReference type="ARBA" id="ARBA00023163"/>
    </source>
</evidence>
<dbReference type="EMBL" id="PGGK01000003">
    <property type="protein sequence ID" value="TGC10648.1"/>
    <property type="molecule type" value="Genomic_DNA"/>
</dbReference>
<dbReference type="Pfam" id="PF01022">
    <property type="entry name" value="HTH_5"/>
    <property type="match status" value="1"/>
</dbReference>
<evidence type="ECO:0000256" key="2">
    <source>
        <dbReference type="ARBA" id="ARBA00023125"/>
    </source>
</evidence>
<dbReference type="PANTHER" id="PTHR43132">
    <property type="entry name" value="ARSENICAL RESISTANCE OPERON REPRESSOR ARSR-RELATED"/>
    <property type="match status" value="1"/>
</dbReference>
<evidence type="ECO:0000256" key="1">
    <source>
        <dbReference type="ARBA" id="ARBA00023015"/>
    </source>
</evidence>
<dbReference type="RefSeq" id="WP_135389026.1">
    <property type="nucleotide sequence ID" value="NZ_PGGK01000003.1"/>
</dbReference>
<dbReference type="InterPro" id="IPR011991">
    <property type="entry name" value="ArsR-like_HTH"/>
</dbReference>
<evidence type="ECO:0000313" key="6">
    <source>
        <dbReference type="Proteomes" id="UP000297295"/>
    </source>
</evidence>
<dbReference type="CDD" id="cd00090">
    <property type="entry name" value="HTH_ARSR"/>
    <property type="match status" value="1"/>
</dbReference>
<proteinExistence type="predicted"/>
<dbReference type="GO" id="GO:0003700">
    <property type="term" value="F:DNA-binding transcription factor activity"/>
    <property type="evidence" value="ECO:0007669"/>
    <property type="project" value="InterPro"/>
</dbReference>
<evidence type="ECO:0000259" key="4">
    <source>
        <dbReference type="PROSITE" id="PS50987"/>
    </source>
</evidence>
<dbReference type="OrthoDB" id="46231at2157"/>
<evidence type="ECO:0000313" key="5">
    <source>
        <dbReference type="EMBL" id="TGC10648.1"/>
    </source>
</evidence>
<dbReference type="SMART" id="SM00418">
    <property type="entry name" value="HTH_ARSR"/>
    <property type="match status" value="1"/>
</dbReference>
<dbReference type="NCBIfam" id="NF033788">
    <property type="entry name" value="HTH_metalloreg"/>
    <property type="match status" value="1"/>
</dbReference>